<evidence type="ECO:0000313" key="2">
    <source>
        <dbReference type="EMBL" id="KAJ8933395.1"/>
    </source>
</evidence>
<dbReference type="EMBL" id="JANEYF010003866">
    <property type="protein sequence ID" value="KAJ8933395.1"/>
    <property type="molecule type" value="Genomic_DNA"/>
</dbReference>
<evidence type="ECO:0000313" key="3">
    <source>
        <dbReference type="Proteomes" id="UP001162156"/>
    </source>
</evidence>
<accession>A0AAV8X3P1</accession>
<protein>
    <submittedName>
        <fullName evidence="2">Uncharacterized protein</fullName>
    </submittedName>
</protein>
<dbReference type="PANTHER" id="PTHR46421">
    <property type="entry name" value="PROGRAMMED CELL DEATH PROTEIN 2-LIKE"/>
    <property type="match status" value="1"/>
</dbReference>
<name>A0AAV8X3P1_9CUCU</name>
<keyword evidence="3" id="KW-1185">Reference proteome</keyword>
<dbReference type="InterPro" id="IPR052815">
    <property type="entry name" value="PDCD2-like_regulator"/>
</dbReference>
<dbReference type="Proteomes" id="UP001162156">
    <property type="component" value="Unassembled WGS sequence"/>
</dbReference>
<dbReference type="PANTHER" id="PTHR46421:SF1">
    <property type="entry name" value="PROGRAMMED CELL DEATH PROTEIN 2-LIKE"/>
    <property type="match status" value="1"/>
</dbReference>
<sequence>MFFKPSGAVGRLHSPAATAEIEGNEGEVISIDTPTFPQHDIAALLQEVTPLPQDVCQNIQSDSRRSSLLQFTPYFMSVWDEIGHSNTSVISDRHVKELLQEYQQKNEENTNLSSPEGGGAAGPDVDAGFEKYEKSNPAHGDKMFHHFLSKIQANSGQVLR</sequence>
<dbReference type="GO" id="GO:0006915">
    <property type="term" value="P:apoptotic process"/>
    <property type="evidence" value="ECO:0007669"/>
    <property type="project" value="TreeGrafter"/>
</dbReference>
<dbReference type="AlphaFoldDB" id="A0AAV8X3P1"/>
<comment type="caution">
    <text evidence="2">The sequence shown here is derived from an EMBL/GenBank/DDBJ whole genome shotgun (WGS) entry which is preliminary data.</text>
</comment>
<proteinExistence type="predicted"/>
<feature type="region of interest" description="Disordered" evidence="1">
    <location>
        <begin position="107"/>
        <end position="136"/>
    </location>
</feature>
<evidence type="ECO:0000256" key="1">
    <source>
        <dbReference type="SAM" id="MobiDB-lite"/>
    </source>
</evidence>
<reference evidence="2" key="1">
    <citation type="journal article" date="2023" name="Insect Mol. Biol.">
        <title>Genome sequencing provides insights into the evolution of gene families encoding plant cell wall-degrading enzymes in longhorned beetles.</title>
        <authorList>
            <person name="Shin N.R."/>
            <person name="Okamura Y."/>
            <person name="Kirsch R."/>
            <person name="Pauchet Y."/>
        </authorList>
    </citation>
    <scope>NUCLEOTIDE SEQUENCE</scope>
    <source>
        <strain evidence="2">RBIC_L_NR</strain>
    </source>
</reference>
<gene>
    <name evidence="2" type="ORF">NQ314_014035</name>
</gene>
<organism evidence="2 3">
    <name type="scientific">Rhamnusium bicolor</name>
    <dbReference type="NCBI Taxonomy" id="1586634"/>
    <lineage>
        <taxon>Eukaryota</taxon>
        <taxon>Metazoa</taxon>
        <taxon>Ecdysozoa</taxon>
        <taxon>Arthropoda</taxon>
        <taxon>Hexapoda</taxon>
        <taxon>Insecta</taxon>
        <taxon>Pterygota</taxon>
        <taxon>Neoptera</taxon>
        <taxon>Endopterygota</taxon>
        <taxon>Coleoptera</taxon>
        <taxon>Polyphaga</taxon>
        <taxon>Cucujiformia</taxon>
        <taxon>Chrysomeloidea</taxon>
        <taxon>Cerambycidae</taxon>
        <taxon>Lepturinae</taxon>
        <taxon>Rhagiini</taxon>
        <taxon>Rhamnusium</taxon>
    </lineage>
</organism>